<evidence type="ECO:0000256" key="4">
    <source>
        <dbReference type="ARBA" id="ARBA00023204"/>
    </source>
</evidence>
<gene>
    <name evidence="6" type="ORF">HDF25_001320</name>
</gene>
<evidence type="ECO:0000256" key="2">
    <source>
        <dbReference type="ARBA" id="ARBA00012000"/>
    </source>
</evidence>
<dbReference type="GO" id="GO:0008725">
    <property type="term" value="F:DNA-3-methyladenine glycosylase activity"/>
    <property type="evidence" value="ECO:0007669"/>
    <property type="project" value="TreeGrafter"/>
</dbReference>
<evidence type="ECO:0000259" key="5">
    <source>
        <dbReference type="SMART" id="SM00478"/>
    </source>
</evidence>
<dbReference type="CDD" id="cd00056">
    <property type="entry name" value="ENDO3c"/>
    <property type="match status" value="1"/>
</dbReference>
<feature type="domain" description="HhH-GPD" evidence="5">
    <location>
        <begin position="61"/>
        <end position="206"/>
    </location>
</feature>
<evidence type="ECO:0000256" key="1">
    <source>
        <dbReference type="ARBA" id="ARBA00000086"/>
    </source>
</evidence>
<dbReference type="SMART" id="SM00478">
    <property type="entry name" value="ENDO3c"/>
    <property type="match status" value="1"/>
</dbReference>
<dbReference type="Pfam" id="PF00730">
    <property type="entry name" value="HhH-GPD"/>
    <property type="match status" value="1"/>
</dbReference>
<dbReference type="SUPFAM" id="SSF48150">
    <property type="entry name" value="DNA-glycosylase"/>
    <property type="match status" value="1"/>
</dbReference>
<evidence type="ECO:0000313" key="6">
    <source>
        <dbReference type="EMBL" id="MBB6499179.1"/>
    </source>
</evidence>
<dbReference type="GO" id="GO:0006307">
    <property type="term" value="P:DNA alkylation repair"/>
    <property type="evidence" value="ECO:0007669"/>
    <property type="project" value="TreeGrafter"/>
</dbReference>
<comment type="catalytic activity">
    <reaction evidence="1">
        <text>Hydrolysis of alkylated DNA, releasing 3-methyladenine, 3-methylguanine, 7-methylguanine and 7-methyladenine.</text>
        <dbReference type="EC" id="3.2.2.21"/>
    </reaction>
</comment>
<proteinExistence type="predicted"/>
<sequence length="212" mass="24720">MGVLNQLMNSIVNEKDVKALIKTNQVMADIFNQYQFPPDWSRPQGFVTLSKIILEQQVSLASANAHFIKLNSYLEEFTPANILKLTDEEMRTCQISRQKSKYLRELAIAIVSKNIDLEELQLLDEVEIRRQLTSIKGIGNWTVDVYLMFCLQAKDIFPHGDIAIVNTMKELTDARTKEEMISLAENWKPLRSLATYFLWHYYLIRRNRLNSF</sequence>
<dbReference type="EMBL" id="JACHCC010000003">
    <property type="protein sequence ID" value="MBB6499179.1"/>
    <property type="molecule type" value="Genomic_DNA"/>
</dbReference>
<reference evidence="6 7" key="1">
    <citation type="submission" date="2020-08" db="EMBL/GenBank/DDBJ databases">
        <title>Genomic Encyclopedia of Type Strains, Phase IV (KMG-V): Genome sequencing to study the core and pangenomes of soil and plant-associated prokaryotes.</title>
        <authorList>
            <person name="Whitman W."/>
        </authorList>
    </citation>
    <scope>NUCLEOTIDE SEQUENCE [LARGE SCALE GENOMIC DNA]</scope>
    <source>
        <strain evidence="6 7">M2T3</strain>
    </source>
</reference>
<keyword evidence="3" id="KW-0227">DNA damage</keyword>
<evidence type="ECO:0000313" key="7">
    <source>
        <dbReference type="Proteomes" id="UP000521017"/>
    </source>
</evidence>
<dbReference type="Proteomes" id="UP000521017">
    <property type="component" value="Unassembled WGS sequence"/>
</dbReference>
<organism evidence="6 7">
    <name type="scientific">Pedobacter cryoconitis</name>
    <dbReference type="NCBI Taxonomy" id="188932"/>
    <lineage>
        <taxon>Bacteria</taxon>
        <taxon>Pseudomonadati</taxon>
        <taxon>Bacteroidota</taxon>
        <taxon>Sphingobacteriia</taxon>
        <taxon>Sphingobacteriales</taxon>
        <taxon>Sphingobacteriaceae</taxon>
        <taxon>Pedobacter</taxon>
    </lineage>
</organism>
<comment type="caution">
    <text evidence="6">The sequence shown here is derived from an EMBL/GenBank/DDBJ whole genome shotgun (WGS) entry which is preliminary data.</text>
</comment>
<protein>
    <recommendedName>
        <fullName evidence="2">DNA-3-methyladenine glycosylase II</fullName>
        <ecNumber evidence="2">3.2.2.21</ecNumber>
    </recommendedName>
</protein>
<keyword evidence="4" id="KW-0234">DNA repair</keyword>
<dbReference type="InterPro" id="IPR003265">
    <property type="entry name" value="HhH-GPD_domain"/>
</dbReference>
<dbReference type="InterPro" id="IPR011257">
    <property type="entry name" value="DNA_glycosylase"/>
</dbReference>
<dbReference type="GO" id="GO:0006285">
    <property type="term" value="P:base-excision repair, AP site formation"/>
    <property type="evidence" value="ECO:0007669"/>
    <property type="project" value="TreeGrafter"/>
</dbReference>
<keyword evidence="6" id="KW-0326">Glycosidase</keyword>
<evidence type="ECO:0000256" key="3">
    <source>
        <dbReference type="ARBA" id="ARBA00022763"/>
    </source>
</evidence>
<dbReference type="Gene3D" id="1.10.1670.40">
    <property type="match status" value="1"/>
</dbReference>
<dbReference type="PANTHER" id="PTHR43003:SF5">
    <property type="entry name" value="DNA-3-METHYLADENINE GLYCOSYLASE"/>
    <property type="match status" value="1"/>
</dbReference>
<dbReference type="GO" id="GO:0043916">
    <property type="term" value="F:DNA-7-methylguanine glycosylase activity"/>
    <property type="evidence" value="ECO:0007669"/>
    <property type="project" value="TreeGrafter"/>
</dbReference>
<dbReference type="GO" id="GO:0032993">
    <property type="term" value="C:protein-DNA complex"/>
    <property type="evidence" value="ECO:0007669"/>
    <property type="project" value="TreeGrafter"/>
</dbReference>
<dbReference type="InterPro" id="IPR051912">
    <property type="entry name" value="Alkylbase_DNA_Glycosylase/TA"/>
</dbReference>
<name>A0A7X0J1W7_9SPHI</name>
<dbReference type="EC" id="3.2.2.21" evidence="2"/>
<dbReference type="Gene3D" id="1.10.340.30">
    <property type="entry name" value="Hypothetical protein, domain 2"/>
    <property type="match status" value="1"/>
</dbReference>
<keyword evidence="6" id="KW-0378">Hydrolase</keyword>
<dbReference type="GO" id="GO:0032131">
    <property type="term" value="F:alkylated DNA binding"/>
    <property type="evidence" value="ECO:0007669"/>
    <property type="project" value="TreeGrafter"/>
</dbReference>
<dbReference type="GO" id="GO:0005737">
    <property type="term" value="C:cytoplasm"/>
    <property type="evidence" value="ECO:0007669"/>
    <property type="project" value="TreeGrafter"/>
</dbReference>
<dbReference type="AlphaFoldDB" id="A0A7X0J1W7"/>
<accession>A0A7X0J1W7</accession>
<dbReference type="PANTHER" id="PTHR43003">
    <property type="entry name" value="DNA-3-METHYLADENINE GLYCOSYLASE"/>
    <property type="match status" value="1"/>
</dbReference>